<dbReference type="PANTHER" id="PTHR46112:SF2">
    <property type="entry name" value="XAA-PRO AMINOPEPTIDASE P-RELATED"/>
    <property type="match status" value="1"/>
</dbReference>
<dbReference type="OrthoDB" id="2818246at2759"/>
<sequence length="266" mass="30130">MQVLNVNRLPSSFARISNRSSHVRQATRSVPLAPTIKAEDVQLGQALLDAHAKAVELFKVIESKDLLKPGRTEEDINKEIFDLAAVSFGTRKYWHVRLVRTGENTIHPIHVKTPDRILKEDDIAFIDLGPVFENVEADFARNYVIGNDPEKNKLSAALPKIFKKCKAEYQSRPDMTGAELYAFVLRTCQEHGYKYANTYCAHLLGRFSHKMDYGLEDVNFARPENHTPMSAAAPNGDTRFWVLEIHILQDPAIGMYGGFYEDLLNL</sequence>
<dbReference type="PANTHER" id="PTHR46112">
    <property type="entry name" value="AMINOPEPTIDASE"/>
    <property type="match status" value="1"/>
</dbReference>
<dbReference type="Pfam" id="PF00557">
    <property type="entry name" value="Peptidase_M24"/>
    <property type="match status" value="1"/>
</dbReference>
<accession>I0YV03</accession>
<dbReference type="eggNOG" id="ENOG502QWQ6">
    <property type="taxonomic scope" value="Eukaryota"/>
</dbReference>
<keyword evidence="3" id="KW-1185">Reference proteome</keyword>
<dbReference type="Gene3D" id="3.90.230.10">
    <property type="entry name" value="Creatinase/methionine aminopeptidase superfamily"/>
    <property type="match status" value="1"/>
</dbReference>
<evidence type="ECO:0000259" key="1">
    <source>
        <dbReference type="Pfam" id="PF00557"/>
    </source>
</evidence>
<protein>
    <submittedName>
        <fullName evidence="2">Aminopeptidase</fullName>
    </submittedName>
</protein>
<feature type="domain" description="Peptidase M24" evidence="1">
    <location>
        <begin position="49"/>
        <end position="213"/>
    </location>
</feature>
<evidence type="ECO:0000313" key="2">
    <source>
        <dbReference type="EMBL" id="EIE22222.1"/>
    </source>
</evidence>
<dbReference type="KEGG" id="csl:COCSUDRAFT_33457"/>
<dbReference type="InterPro" id="IPR050659">
    <property type="entry name" value="Peptidase_M24B"/>
</dbReference>
<proteinExistence type="predicted"/>
<dbReference type="Proteomes" id="UP000007264">
    <property type="component" value="Unassembled WGS sequence"/>
</dbReference>
<dbReference type="SUPFAM" id="SSF55920">
    <property type="entry name" value="Creatinase/aminopeptidase"/>
    <property type="match status" value="1"/>
</dbReference>
<reference evidence="2 3" key="1">
    <citation type="journal article" date="2012" name="Genome Biol.">
        <title>The genome of the polar eukaryotic microalga coccomyxa subellipsoidea reveals traits of cold adaptation.</title>
        <authorList>
            <person name="Blanc G."/>
            <person name="Agarkova I."/>
            <person name="Grimwood J."/>
            <person name="Kuo A."/>
            <person name="Brueggeman A."/>
            <person name="Dunigan D."/>
            <person name="Gurnon J."/>
            <person name="Ladunga I."/>
            <person name="Lindquist E."/>
            <person name="Lucas S."/>
            <person name="Pangilinan J."/>
            <person name="Proschold T."/>
            <person name="Salamov A."/>
            <person name="Schmutz J."/>
            <person name="Weeks D."/>
            <person name="Yamada T."/>
            <person name="Claverie J.M."/>
            <person name="Grigoriev I."/>
            <person name="Van Etten J."/>
            <person name="Lomsadze A."/>
            <person name="Borodovsky M."/>
        </authorList>
    </citation>
    <scope>NUCLEOTIDE SEQUENCE [LARGE SCALE GENOMIC DNA]</scope>
    <source>
        <strain evidence="2 3">C-169</strain>
    </source>
</reference>
<name>I0YV03_COCSC</name>
<keyword evidence="2" id="KW-0031">Aminopeptidase</keyword>
<dbReference type="GeneID" id="17040208"/>
<keyword evidence="2" id="KW-0378">Hydrolase</keyword>
<dbReference type="AlphaFoldDB" id="I0YV03"/>
<dbReference type="InterPro" id="IPR036005">
    <property type="entry name" value="Creatinase/aminopeptidase-like"/>
</dbReference>
<dbReference type="CDD" id="cd01066">
    <property type="entry name" value="APP_MetAP"/>
    <property type="match status" value="1"/>
</dbReference>
<dbReference type="RefSeq" id="XP_005646766.1">
    <property type="nucleotide sequence ID" value="XM_005646709.1"/>
</dbReference>
<gene>
    <name evidence="2" type="ORF">COCSUDRAFT_33457</name>
</gene>
<dbReference type="GO" id="GO:0004177">
    <property type="term" value="F:aminopeptidase activity"/>
    <property type="evidence" value="ECO:0007669"/>
    <property type="project" value="UniProtKB-KW"/>
</dbReference>
<dbReference type="EMBL" id="AGSI01000010">
    <property type="protein sequence ID" value="EIE22222.1"/>
    <property type="molecule type" value="Genomic_DNA"/>
</dbReference>
<organism evidence="2 3">
    <name type="scientific">Coccomyxa subellipsoidea (strain C-169)</name>
    <name type="common">Green microalga</name>
    <dbReference type="NCBI Taxonomy" id="574566"/>
    <lineage>
        <taxon>Eukaryota</taxon>
        <taxon>Viridiplantae</taxon>
        <taxon>Chlorophyta</taxon>
        <taxon>core chlorophytes</taxon>
        <taxon>Trebouxiophyceae</taxon>
        <taxon>Trebouxiophyceae incertae sedis</taxon>
        <taxon>Coccomyxaceae</taxon>
        <taxon>Coccomyxa</taxon>
        <taxon>Coccomyxa subellipsoidea</taxon>
    </lineage>
</organism>
<comment type="caution">
    <text evidence="2">The sequence shown here is derived from an EMBL/GenBank/DDBJ whole genome shotgun (WGS) entry which is preliminary data.</text>
</comment>
<dbReference type="InterPro" id="IPR000994">
    <property type="entry name" value="Pept_M24"/>
</dbReference>
<keyword evidence="2" id="KW-0645">Protease</keyword>
<evidence type="ECO:0000313" key="3">
    <source>
        <dbReference type="Proteomes" id="UP000007264"/>
    </source>
</evidence>